<comment type="caution">
    <text evidence="1">The sequence shown here is derived from an EMBL/GenBank/DDBJ whole genome shotgun (WGS) entry which is preliminary data.</text>
</comment>
<organism evidence="1 2">
    <name type="scientific">Glycine soja</name>
    <name type="common">Wild soybean</name>
    <dbReference type="NCBI Taxonomy" id="3848"/>
    <lineage>
        <taxon>Eukaryota</taxon>
        <taxon>Viridiplantae</taxon>
        <taxon>Streptophyta</taxon>
        <taxon>Embryophyta</taxon>
        <taxon>Tracheophyta</taxon>
        <taxon>Spermatophyta</taxon>
        <taxon>Magnoliopsida</taxon>
        <taxon>eudicotyledons</taxon>
        <taxon>Gunneridae</taxon>
        <taxon>Pentapetalae</taxon>
        <taxon>rosids</taxon>
        <taxon>fabids</taxon>
        <taxon>Fabales</taxon>
        <taxon>Fabaceae</taxon>
        <taxon>Papilionoideae</taxon>
        <taxon>50 kb inversion clade</taxon>
        <taxon>NPAAA clade</taxon>
        <taxon>indigoferoid/millettioid clade</taxon>
        <taxon>Phaseoleae</taxon>
        <taxon>Glycine</taxon>
        <taxon>Glycine subgen. Soja</taxon>
    </lineage>
</organism>
<reference evidence="1 2" key="1">
    <citation type="submission" date="2018-09" db="EMBL/GenBank/DDBJ databases">
        <title>A high-quality reference genome of wild soybean provides a powerful tool to mine soybean genomes.</title>
        <authorList>
            <person name="Xie M."/>
            <person name="Chung C.Y.L."/>
            <person name="Li M.-W."/>
            <person name="Wong F.-L."/>
            <person name="Chan T.-F."/>
            <person name="Lam H.-M."/>
        </authorList>
    </citation>
    <scope>NUCLEOTIDE SEQUENCE [LARGE SCALE GENOMIC DNA]</scope>
    <source>
        <strain evidence="2">cv. W05</strain>
        <tissue evidence="1">Hypocotyl of etiolated seedlings</tissue>
    </source>
</reference>
<protein>
    <submittedName>
        <fullName evidence="1">Uncharacterized protein</fullName>
    </submittedName>
</protein>
<evidence type="ECO:0000313" key="2">
    <source>
        <dbReference type="Proteomes" id="UP000289340"/>
    </source>
</evidence>
<sequence length="66" mass="7660">MKELCRFSLLTAPNRCYLPNVNPKSYYESYLSAWKVKINLTLSDFILQFVILVCLRNKGVQSSDIN</sequence>
<proteinExistence type="predicted"/>
<evidence type="ECO:0000313" key="1">
    <source>
        <dbReference type="EMBL" id="RZB49770.1"/>
    </source>
</evidence>
<name>A0A445FLQ0_GLYSO</name>
<dbReference type="AlphaFoldDB" id="A0A445FLQ0"/>
<dbReference type="EMBL" id="QZWG01000019">
    <property type="protein sequence ID" value="RZB49770.1"/>
    <property type="molecule type" value="Genomic_DNA"/>
</dbReference>
<gene>
    <name evidence="1" type="ORF">D0Y65_052606</name>
</gene>
<accession>A0A445FLQ0</accession>
<dbReference type="Proteomes" id="UP000289340">
    <property type="component" value="Chromosome 19"/>
</dbReference>
<keyword evidence="2" id="KW-1185">Reference proteome</keyword>